<reference evidence="1" key="1">
    <citation type="submission" date="2019-11" db="EMBL/GenBank/DDBJ databases">
        <title>Nori genome reveals adaptations in red seaweeds to the harsh intertidal environment.</title>
        <authorList>
            <person name="Wang D."/>
            <person name="Mao Y."/>
        </authorList>
    </citation>
    <scope>NUCLEOTIDE SEQUENCE</scope>
    <source>
        <tissue evidence="1">Gametophyte</tissue>
    </source>
</reference>
<dbReference type="EMBL" id="CM020618">
    <property type="protein sequence ID" value="KAK1859592.1"/>
    <property type="molecule type" value="Genomic_DNA"/>
</dbReference>
<evidence type="ECO:0000313" key="1">
    <source>
        <dbReference type="EMBL" id="KAK1859592.1"/>
    </source>
</evidence>
<keyword evidence="2" id="KW-1185">Reference proteome</keyword>
<protein>
    <submittedName>
        <fullName evidence="1">Uncharacterized protein</fullName>
    </submittedName>
</protein>
<comment type="caution">
    <text evidence="1">The sequence shown here is derived from an EMBL/GenBank/DDBJ whole genome shotgun (WGS) entry which is preliminary data.</text>
</comment>
<gene>
    <name evidence="1" type="ORF">I4F81_002187</name>
</gene>
<name>A0ACC3BNV1_PYRYE</name>
<accession>A0ACC3BNV1</accession>
<organism evidence="1 2">
    <name type="scientific">Pyropia yezoensis</name>
    <name type="common">Susabi-nori</name>
    <name type="synonym">Porphyra yezoensis</name>
    <dbReference type="NCBI Taxonomy" id="2788"/>
    <lineage>
        <taxon>Eukaryota</taxon>
        <taxon>Rhodophyta</taxon>
        <taxon>Bangiophyceae</taxon>
        <taxon>Bangiales</taxon>
        <taxon>Bangiaceae</taxon>
        <taxon>Pyropia</taxon>
    </lineage>
</organism>
<proteinExistence type="predicted"/>
<dbReference type="Proteomes" id="UP000798662">
    <property type="component" value="Chromosome 1"/>
</dbReference>
<evidence type="ECO:0000313" key="2">
    <source>
        <dbReference type="Proteomes" id="UP000798662"/>
    </source>
</evidence>
<sequence length="317" mass="31270">MPPEMATGPVETPAVVDDTTLDPYSTYTLRAPDQRAWSPVARLAKAPDLAPTRLRFTRVGARRPSRQSMLPARLPPRPPSDQSMEPVRLPPATTAAAEERGPVSAATSTRSSSGSGVPKMSQSGRPPSGRGGSGGGGGGGVAPPPRGHGKADDAMPPGCKGGGGKPHRGLRGLLSSLTRSKAAPPGGGKRAPQKGAEPRGGNAPITAVVPAPSRAVTQLDGRLCDRGAVGGRPGSPPSAAARLTSERLAAAGALDLGAAAVAGRAKATGLDGRAIAAHQEAAARAAAAGPAAGANAGRGRKGAAPAAGGKAGGRRRK</sequence>